<protein>
    <submittedName>
        <fullName evidence="13">Integrase catalytic core protein</fullName>
    </submittedName>
</protein>
<dbReference type="Pfam" id="PF07727">
    <property type="entry name" value="RVT_2"/>
    <property type="match status" value="1"/>
</dbReference>
<dbReference type="CDD" id="cd09272">
    <property type="entry name" value="RNase_HI_RT_Ty1"/>
    <property type="match status" value="1"/>
</dbReference>
<keyword evidence="2" id="KW-0479">Metal-binding</keyword>
<dbReference type="GO" id="GO:0046872">
    <property type="term" value="F:metal ion binding"/>
    <property type="evidence" value="ECO:0007669"/>
    <property type="project" value="UniProtKB-KW"/>
</dbReference>
<dbReference type="GO" id="GO:0003676">
    <property type="term" value="F:nucleic acid binding"/>
    <property type="evidence" value="ECO:0007669"/>
    <property type="project" value="InterPro"/>
</dbReference>
<dbReference type="EMBL" id="NCKW01007875">
    <property type="protein sequence ID" value="POM69384.1"/>
    <property type="molecule type" value="Genomic_DNA"/>
</dbReference>
<keyword evidence="6" id="KW-0229">DNA integration</keyword>
<dbReference type="InterPro" id="IPR012337">
    <property type="entry name" value="RNaseH-like_sf"/>
</dbReference>
<dbReference type="GO" id="GO:0016787">
    <property type="term" value="F:hydrolase activity"/>
    <property type="evidence" value="ECO:0007669"/>
    <property type="project" value="UniProtKB-KW"/>
</dbReference>
<dbReference type="AlphaFoldDB" id="A0A2P4XUY2"/>
<dbReference type="InterPro" id="IPR013103">
    <property type="entry name" value="RVT_2"/>
</dbReference>
<dbReference type="InterPro" id="IPR039537">
    <property type="entry name" value="Retrotran_Ty1/copia-like"/>
</dbReference>
<sequence>MKKRRMSYRNTKGSRDEQPISTIHMDTNGPTKTMGAYGSHGTIKYFQSIIDDNTSWRWTYVLRSKKEVFEKVEEILLQLEREGKFTIRRIRSDDGTEFANAAFKNFCKGKGDVFQTSNAYSPEENGAAEWDHQSKLDRVRCALKDADMVHKWWPEALMYMTYVQNRTPMRRLGYKTPYEMGSVCFAHIPAALRKDKKLSARAVKCRFLGISEDTKGYWLCDTYNNKHLISRDVLFDTTNPQWSNELSDKPKKLSQPNLPRESHPQQKKQTHLPVEPRPRREAKKSKRYQDYQCIQAMLDKNVAQDILEHKVPTPRSLKQALSGPHREQWKQALELEYDSLIENGTWRLVRLPPGRKALPCHWVLVVKYKADGTVERFKAHKVTTKDCDVVYAPVAQLESLRLVLAIGTILDCHIHQMDVHTAFLNGTMEGWQKLYMRQPHGFMKRGHGHLVCELQKSIYGLKQAPRIWYRVLHHKEFCIYVQNVGEEWLIVVVSVDDLTIMSRNMRLIHRMKAELSNRFKNEDIGDIHYILKMELQHNREQRVMMVSQRKYIVELITTYKMVDSAPVMTPQVAGLTLEPDMKMSAQQIAAQPYDYRGIVGSLQYLVRGTRPDIANAVRELSKFLSCYNRTHWDEARRVLKYLKGTSTYGLFFDGKMRDVTYEVYTDASFACQSKERKSVTGYVVKMVGTSVSWCSTKQGGVSLSTAEAELIALSE</sequence>
<dbReference type="GO" id="GO:0004519">
    <property type="term" value="F:endonuclease activity"/>
    <property type="evidence" value="ECO:0007669"/>
    <property type="project" value="UniProtKB-KW"/>
</dbReference>
<evidence type="ECO:0000256" key="10">
    <source>
        <dbReference type="ARBA" id="ARBA00023268"/>
    </source>
</evidence>
<evidence type="ECO:0000256" key="6">
    <source>
        <dbReference type="ARBA" id="ARBA00022908"/>
    </source>
</evidence>
<dbReference type="GO" id="GO:0006310">
    <property type="term" value="P:DNA recombination"/>
    <property type="evidence" value="ECO:0007669"/>
    <property type="project" value="UniProtKB-KW"/>
</dbReference>
<keyword evidence="8" id="KW-0808">Transferase</keyword>
<dbReference type="PROSITE" id="PS50994">
    <property type="entry name" value="INTEGRASE"/>
    <property type="match status" value="1"/>
</dbReference>
<feature type="domain" description="Integrase catalytic" evidence="12">
    <location>
        <begin position="15"/>
        <end position="185"/>
    </location>
</feature>
<dbReference type="PANTHER" id="PTHR42648">
    <property type="entry name" value="TRANSPOSASE, PUTATIVE-RELATED"/>
    <property type="match status" value="1"/>
</dbReference>
<dbReference type="PANTHER" id="PTHR42648:SF11">
    <property type="entry name" value="TRANSPOSON TY4-P GAG-POL POLYPROTEIN"/>
    <property type="match status" value="1"/>
</dbReference>
<comment type="caution">
    <text evidence="13">The sequence shown here is derived from an EMBL/GenBank/DDBJ whole genome shotgun (WGS) entry which is preliminary data.</text>
</comment>
<keyword evidence="3" id="KW-0255">Endonuclease</keyword>
<keyword evidence="8" id="KW-0239">DNA-directed DNA polymerase</keyword>
<evidence type="ECO:0000313" key="13">
    <source>
        <dbReference type="EMBL" id="POM69384.1"/>
    </source>
</evidence>
<dbReference type="InterPro" id="IPR057670">
    <property type="entry name" value="SH3_retrovirus"/>
</dbReference>
<evidence type="ECO:0000256" key="2">
    <source>
        <dbReference type="ARBA" id="ARBA00022723"/>
    </source>
</evidence>
<evidence type="ECO:0000313" key="14">
    <source>
        <dbReference type="Proteomes" id="UP000237271"/>
    </source>
</evidence>
<evidence type="ECO:0000256" key="3">
    <source>
        <dbReference type="ARBA" id="ARBA00022759"/>
    </source>
</evidence>
<dbReference type="Gene3D" id="3.30.420.10">
    <property type="entry name" value="Ribonuclease H-like superfamily/Ribonuclease H"/>
    <property type="match status" value="1"/>
</dbReference>
<dbReference type="Pfam" id="PF25597">
    <property type="entry name" value="SH3_retrovirus"/>
    <property type="match status" value="1"/>
</dbReference>
<organism evidence="13 14">
    <name type="scientific">Phytophthora palmivora</name>
    <dbReference type="NCBI Taxonomy" id="4796"/>
    <lineage>
        <taxon>Eukaryota</taxon>
        <taxon>Sar</taxon>
        <taxon>Stramenopiles</taxon>
        <taxon>Oomycota</taxon>
        <taxon>Peronosporomycetes</taxon>
        <taxon>Peronosporales</taxon>
        <taxon>Peronosporaceae</taxon>
        <taxon>Phytophthora</taxon>
    </lineage>
</organism>
<keyword evidence="10" id="KW-0511">Multifunctional enzyme</keyword>
<accession>A0A2P4XUY2</accession>
<proteinExistence type="predicted"/>
<evidence type="ECO:0000256" key="4">
    <source>
        <dbReference type="ARBA" id="ARBA00022801"/>
    </source>
</evidence>
<dbReference type="SUPFAM" id="SSF53098">
    <property type="entry name" value="Ribonuclease H-like"/>
    <property type="match status" value="1"/>
</dbReference>
<dbReference type="GO" id="GO:0003964">
    <property type="term" value="F:RNA-directed DNA polymerase activity"/>
    <property type="evidence" value="ECO:0007669"/>
    <property type="project" value="UniProtKB-KW"/>
</dbReference>
<dbReference type="Proteomes" id="UP000237271">
    <property type="component" value="Unassembled WGS sequence"/>
</dbReference>
<evidence type="ECO:0000259" key="12">
    <source>
        <dbReference type="PROSITE" id="PS50994"/>
    </source>
</evidence>
<keyword evidence="5" id="KW-0460">Magnesium</keyword>
<evidence type="ECO:0000256" key="11">
    <source>
        <dbReference type="SAM" id="MobiDB-lite"/>
    </source>
</evidence>
<evidence type="ECO:0000256" key="8">
    <source>
        <dbReference type="ARBA" id="ARBA00022932"/>
    </source>
</evidence>
<evidence type="ECO:0000256" key="1">
    <source>
        <dbReference type="ARBA" id="ARBA00022722"/>
    </source>
</evidence>
<evidence type="ECO:0000256" key="5">
    <source>
        <dbReference type="ARBA" id="ARBA00022842"/>
    </source>
</evidence>
<feature type="region of interest" description="Disordered" evidence="11">
    <location>
        <begin position="1"/>
        <end position="31"/>
    </location>
</feature>
<evidence type="ECO:0000256" key="9">
    <source>
        <dbReference type="ARBA" id="ARBA00023172"/>
    </source>
</evidence>
<keyword evidence="9" id="KW-0233">DNA recombination</keyword>
<dbReference type="SUPFAM" id="SSF56672">
    <property type="entry name" value="DNA/RNA polymerases"/>
    <property type="match status" value="1"/>
</dbReference>
<gene>
    <name evidence="13" type="ORF">PHPALM_14336</name>
</gene>
<dbReference type="InterPro" id="IPR043502">
    <property type="entry name" value="DNA/RNA_pol_sf"/>
</dbReference>
<feature type="compositionally biased region" description="Polar residues" evidence="11">
    <location>
        <begin position="19"/>
        <end position="31"/>
    </location>
</feature>
<dbReference type="GO" id="GO:0015074">
    <property type="term" value="P:DNA integration"/>
    <property type="evidence" value="ECO:0007669"/>
    <property type="project" value="UniProtKB-KW"/>
</dbReference>
<keyword evidence="4" id="KW-0378">Hydrolase</keyword>
<name>A0A2P4XUY2_9STRA</name>
<dbReference type="InterPro" id="IPR001584">
    <property type="entry name" value="Integrase_cat-core"/>
</dbReference>
<reference evidence="13 14" key="1">
    <citation type="journal article" date="2017" name="Genome Biol. Evol.">
        <title>Phytophthora megakarya and P. palmivora, closely related causal agents of cacao black pod rot, underwent increases in genome sizes and gene numbers by different mechanisms.</title>
        <authorList>
            <person name="Ali S.S."/>
            <person name="Shao J."/>
            <person name="Lary D.J."/>
            <person name="Kronmiller B."/>
            <person name="Shen D."/>
            <person name="Strem M.D."/>
            <person name="Amoako-Attah I."/>
            <person name="Akrofi A.Y."/>
            <person name="Begoude B.A."/>
            <person name="Ten Hoopen G.M."/>
            <person name="Coulibaly K."/>
            <person name="Kebe B.I."/>
            <person name="Melnick R.L."/>
            <person name="Guiltinan M.J."/>
            <person name="Tyler B.M."/>
            <person name="Meinhardt L.W."/>
            <person name="Bailey B.A."/>
        </authorList>
    </citation>
    <scope>NUCLEOTIDE SEQUENCE [LARGE SCALE GENOMIC DNA]</scope>
    <source>
        <strain evidence="14">sbr112.9</strain>
    </source>
</reference>
<dbReference type="OrthoDB" id="158631at2759"/>
<keyword evidence="1" id="KW-0540">Nuclease</keyword>
<dbReference type="GO" id="GO:0003887">
    <property type="term" value="F:DNA-directed DNA polymerase activity"/>
    <property type="evidence" value="ECO:0007669"/>
    <property type="project" value="UniProtKB-KW"/>
</dbReference>
<keyword evidence="8" id="KW-0548">Nucleotidyltransferase</keyword>
<feature type="region of interest" description="Disordered" evidence="11">
    <location>
        <begin position="241"/>
        <end position="288"/>
    </location>
</feature>
<keyword evidence="14" id="KW-1185">Reference proteome</keyword>
<dbReference type="InterPro" id="IPR036397">
    <property type="entry name" value="RNaseH_sf"/>
</dbReference>
<evidence type="ECO:0000256" key="7">
    <source>
        <dbReference type="ARBA" id="ARBA00022918"/>
    </source>
</evidence>
<keyword evidence="7" id="KW-0695">RNA-directed DNA polymerase</keyword>